<reference evidence="1" key="1">
    <citation type="submission" date="2023-03" db="UniProtKB">
        <authorList>
            <consortium name="EnsemblPlants"/>
        </authorList>
    </citation>
    <scope>IDENTIFICATION</scope>
</reference>
<evidence type="ECO:0000313" key="1">
    <source>
        <dbReference type="EnsemblPlants" id="MELO3C033166.2.1"/>
    </source>
</evidence>
<dbReference type="Gramene" id="MELO3C033166.2.1">
    <property type="protein sequence ID" value="MELO3C033166.2.1"/>
    <property type="gene ID" value="MELO3C033166.2"/>
</dbReference>
<protein>
    <submittedName>
        <fullName evidence="1">Uncharacterized protein</fullName>
    </submittedName>
</protein>
<proteinExistence type="predicted"/>
<sequence length="121" mass="13378">MAEVPCGHPNLPPTIILLREQPNLPSVLLPRAVIILPMVGFLHPAQPQFLFYPQFEPRAPSPNFSSAHAVRLPSTVCLTATVCRRPTIPLPLNLLTTHTLQSVLPQSIGAMKPYLRQFIDV</sequence>
<accession>A0A9I9EFS1</accession>
<name>A0A9I9EFS1_CUCME</name>
<organism evidence="1">
    <name type="scientific">Cucumis melo</name>
    <name type="common">Muskmelon</name>
    <dbReference type="NCBI Taxonomy" id="3656"/>
    <lineage>
        <taxon>Eukaryota</taxon>
        <taxon>Viridiplantae</taxon>
        <taxon>Streptophyta</taxon>
        <taxon>Embryophyta</taxon>
        <taxon>Tracheophyta</taxon>
        <taxon>Spermatophyta</taxon>
        <taxon>Magnoliopsida</taxon>
        <taxon>eudicotyledons</taxon>
        <taxon>Gunneridae</taxon>
        <taxon>Pentapetalae</taxon>
        <taxon>rosids</taxon>
        <taxon>fabids</taxon>
        <taxon>Cucurbitales</taxon>
        <taxon>Cucurbitaceae</taxon>
        <taxon>Benincaseae</taxon>
        <taxon>Cucumis</taxon>
    </lineage>
</organism>
<dbReference type="AlphaFoldDB" id="A0A9I9EFS1"/>
<dbReference type="EnsemblPlants" id="MELO3C033166.2.1">
    <property type="protein sequence ID" value="MELO3C033166.2.1"/>
    <property type="gene ID" value="MELO3C033166.2"/>
</dbReference>